<reference evidence="3 5" key="2">
    <citation type="submission" date="2018-06" db="EMBL/GenBank/DDBJ databases">
        <authorList>
            <consortium name="Pathogen Informatics"/>
            <person name="Doyle S."/>
        </authorList>
    </citation>
    <scope>NUCLEOTIDE SEQUENCE [LARGE SCALE GENOMIC DNA]</scope>
    <source>
        <strain evidence="3 5">NCTC12376</strain>
    </source>
</reference>
<dbReference type="Proteomes" id="UP000254230">
    <property type="component" value="Unassembled WGS sequence"/>
</dbReference>
<feature type="transmembrane region" description="Helical" evidence="1">
    <location>
        <begin position="7"/>
        <end position="25"/>
    </location>
</feature>
<dbReference type="OrthoDB" id="5653657at2"/>
<dbReference type="Proteomes" id="UP000054639">
    <property type="component" value="Unassembled WGS sequence"/>
</dbReference>
<evidence type="ECO:0008006" key="6">
    <source>
        <dbReference type="Google" id="ProtNLM"/>
    </source>
</evidence>
<dbReference type="RefSeq" id="WP_058473398.1">
    <property type="nucleotide sequence ID" value="NZ_CAAAIL010000005.1"/>
</dbReference>
<keyword evidence="1" id="KW-1133">Transmembrane helix</keyword>
<evidence type="ECO:0000256" key="1">
    <source>
        <dbReference type="SAM" id="Phobius"/>
    </source>
</evidence>
<evidence type="ECO:0000313" key="3">
    <source>
        <dbReference type="EMBL" id="STY17759.1"/>
    </source>
</evidence>
<keyword evidence="4" id="KW-1185">Reference proteome</keyword>
<gene>
    <name evidence="2" type="ORF">Lqua_1222</name>
    <name evidence="3" type="ORF">NCTC12376_01574</name>
</gene>
<sequence>MSKINYDYHYITSGIIGALIILYGHNQNYPQPYYIFGSLILLFTAIHFRLVYFVALELILAAGHSAILLGIGPNTQFALPIFLCLQLFIFYLMIGKENIFLLLIGIIGIALLSFGFAFNNQWIFFSGSSFVAIYAYYSAYRGQFASYIWAILNTIFSLIALYKLIFF</sequence>
<evidence type="ECO:0000313" key="5">
    <source>
        <dbReference type="Proteomes" id="UP000254230"/>
    </source>
</evidence>
<evidence type="ECO:0000313" key="4">
    <source>
        <dbReference type="Proteomes" id="UP000054639"/>
    </source>
</evidence>
<evidence type="ECO:0000313" key="2">
    <source>
        <dbReference type="EMBL" id="KTD50995.1"/>
    </source>
</evidence>
<proteinExistence type="predicted"/>
<accession>A0A378KU95</accession>
<feature type="transmembrane region" description="Helical" evidence="1">
    <location>
        <begin position="122"/>
        <end position="140"/>
    </location>
</feature>
<feature type="transmembrane region" description="Helical" evidence="1">
    <location>
        <begin position="31"/>
        <end position="48"/>
    </location>
</feature>
<feature type="transmembrane region" description="Helical" evidence="1">
    <location>
        <begin position="99"/>
        <end position="116"/>
    </location>
</feature>
<dbReference type="EMBL" id="LNYR01000012">
    <property type="protein sequence ID" value="KTD50995.1"/>
    <property type="molecule type" value="Genomic_DNA"/>
</dbReference>
<feature type="transmembrane region" description="Helical" evidence="1">
    <location>
        <begin position="147"/>
        <end position="165"/>
    </location>
</feature>
<keyword evidence="1" id="KW-0812">Transmembrane</keyword>
<dbReference type="EMBL" id="UGOW01000001">
    <property type="protein sequence ID" value="STY17759.1"/>
    <property type="molecule type" value="Genomic_DNA"/>
</dbReference>
<dbReference type="AlphaFoldDB" id="A0A378KU95"/>
<reference evidence="2 4" key="1">
    <citation type="submission" date="2015-11" db="EMBL/GenBank/DDBJ databases">
        <title>Genomic analysis of 38 Legionella species identifies large and diverse effector repertoires.</title>
        <authorList>
            <person name="Burstein D."/>
            <person name="Amaro F."/>
            <person name="Zusman T."/>
            <person name="Lifshitz Z."/>
            <person name="Cohen O."/>
            <person name="Gilbert J.A."/>
            <person name="Pupko T."/>
            <person name="Shuman H.A."/>
            <person name="Segal G."/>
        </authorList>
    </citation>
    <scope>NUCLEOTIDE SEQUENCE [LARGE SCALE GENOMIC DNA]</scope>
    <source>
        <strain evidence="2 4">ATCC 49507</strain>
    </source>
</reference>
<organism evidence="3 5">
    <name type="scientific">Legionella quateirensis</name>
    <dbReference type="NCBI Taxonomy" id="45072"/>
    <lineage>
        <taxon>Bacteria</taxon>
        <taxon>Pseudomonadati</taxon>
        <taxon>Pseudomonadota</taxon>
        <taxon>Gammaproteobacteria</taxon>
        <taxon>Legionellales</taxon>
        <taxon>Legionellaceae</taxon>
        <taxon>Legionella</taxon>
    </lineage>
</organism>
<protein>
    <recommendedName>
        <fullName evidence="6">Transmembrane protein</fullName>
    </recommendedName>
</protein>
<feature type="transmembrane region" description="Helical" evidence="1">
    <location>
        <begin position="77"/>
        <end position="94"/>
    </location>
</feature>
<dbReference type="STRING" id="45072.Lqua_1222"/>
<keyword evidence="1" id="KW-0472">Membrane</keyword>
<name>A0A378KU95_9GAMM</name>